<evidence type="ECO:0000313" key="2">
    <source>
        <dbReference type="EMBL" id="UYQ92591.1"/>
    </source>
</evidence>
<feature type="chain" id="PRO_5046722353" evidence="1">
    <location>
        <begin position="20"/>
        <end position="349"/>
    </location>
</feature>
<accession>A0ABY6J2K2</accession>
<dbReference type="Proteomes" id="UP001162741">
    <property type="component" value="Chromosome"/>
</dbReference>
<reference evidence="2" key="1">
    <citation type="submission" date="2022-10" db="EMBL/GenBank/DDBJ databases">
        <title>Chitinophaga sp. nov., isolated from soil.</title>
        <authorList>
            <person name="Jeon C.O."/>
        </authorList>
    </citation>
    <scope>NUCLEOTIDE SEQUENCE</scope>
    <source>
        <strain evidence="2">R8</strain>
    </source>
</reference>
<protein>
    <submittedName>
        <fullName evidence="2">Porin</fullName>
    </submittedName>
</protein>
<sequence>MKKVVLTLLAASWAYYAQAQDSTRLLPEGLKISASADVYYKFNINENVSDNKTSFTNSHNSFELGMASLKLEHSFKNVGFVADLGFGKRAEEFSYNDDNTRFAIKQLNVHYSPASWLKFTLGAYGTHVGYELVDAYLNRNYSMSYMFSYGPFFHTGVKADMSFGAHSFMVGVFNPTDLKSASFTNNKYVGAQWGFSPSSVPFKFYLNYIGGRDTFQVRNDQFDAVITYQATSKFGIGYNGTVSHYKNGESYDWWGSALYLNVDPTESFGLTLRSEYFSDKDGLKIFTDPVKYDDGGGVMAFTLSANYKVGGFTLVPEFRLDQASEELFSKGDVAKKATANFLLAAIYKF</sequence>
<evidence type="ECO:0000256" key="1">
    <source>
        <dbReference type="SAM" id="SignalP"/>
    </source>
</evidence>
<dbReference type="Pfam" id="PF07642">
    <property type="entry name" value="BBP2"/>
    <property type="match status" value="1"/>
</dbReference>
<name>A0ABY6J2K2_9BACT</name>
<feature type="signal peptide" evidence="1">
    <location>
        <begin position="1"/>
        <end position="19"/>
    </location>
</feature>
<dbReference type="EMBL" id="CP107006">
    <property type="protein sequence ID" value="UYQ92591.1"/>
    <property type="molecule type" value="Genomic_DNA"/>
</dbReference>
<organism evidence="2 3">
    <name type="scientific">Chitinophaga horti</name>
    <dbReference type="NCBI Taxonomy" id="2920382"/>
    <lineage>
        <taxon>Bacteria</taxon>
        <taxon>Pseudomonadati</taxon>
        <taxon>Bacteroidota</taxon>
        <taxon>Chitinophagia</taxon>
        <taxon>Chitinophagales</taxon>
        <taxon>Chitinophagaceae</taxon>
        <taxon>Chitinophaga</taxon>
    </lineage>
</organism>
<evidence type="ECO:0000313" key="3">
    <source>
        <dbReference type="Proteomes" id="UP001162741"/>
    </source>
</evidence>
<gene>
    <name evidence="2" type="ORF">MKQ68_21145</name>
</gene>
<keyword evidence="1" id="KW-0732">Signal</keyword>
<proteinExistence type="predicted"/>
<dbReference type="RefSeq" id="WP_264280832.1">
    <property type="nucleotide sequence ID" value="NZ_CP107006.1"/>
</dbReference>
<dbReference type="InterPro" id="IPR011486">
    <property type="entry name" value="BBP2"/>
</dbReference>
<keyword evidence="3" id="KW-1185">Reference proteome</keyword>